<reference evidence="1" key="1">
    <citation type="journal article" date="2021" name="PeerJ">
        <title>Extensive microbial diversity within the chicken gut microbiome revealed by metagenomics and culture.</title>
        <authorList>
            <person name="Gilroy R."/>
            <person name="Ravi A."/>
            <person name="Getino M."/>
            <person name="Pursley I."/>
            <person name="Horton D.L."/>
            <person name="Alikhan N.F."/>
            <person name="Baker D."/>
            <person name="Gharbi K."/>
            <person name="Hall N."/>
            <person name="Watson M."/>
            <person name="Adriaenssens E.M."/>
            <person name="Foster-Nyarko E."/>
            <person name="Jarju S."/>
            <person name="Secka A."/>
            <person name="Antonio M."/>
            <person name="Oren A."/>
            <person name="Chaudhuri R.R."/>
            <person name="La Ragione R."/>
            <person name="Hildebrand F."/>
            <person name="Pallen M.J."/>
        </authorList>
    </citation>
    <scope>NUCLEOTIDE SEQUENCE</scope>
    <source>
        <strain evidence="1">ChiSjej1B19-5720</strain>
    </source>
</reference>
<accession>A0A9D2LRL8</accession>
<dbReference type="Gene3D" id="1.25.40.10">
    <property type="entry name" value="Tetratricopeptide repeat domain"/>
    <property type="match status" value="1"/>
</dbReference>
<gene>
    <name evidence="1" type="ORF">IAA06_03530</name>
</gene>
<organism evidence="1 2">
    <name type="scientific">Candidatus Blautia faecavium</name>
    <dbReference type="NCBI Taxonomy" id="2838487"/>
    <lineage>
        <taxon>Bacteria</taxon>
        <taxon>Bacillati</taxon>
        <taxon>Bacillota</taxon>
        <taxon>Clostridia</taxon>
        <taxon>Lachnospirales</taxon>
        <taxon>Lachnospiraceae</taxon>
        <taxon>Blautia</taxon>
    </lineage>
</organism>
<reference evidence="1" key="2">
    <citation type="submission" date="2021-04" db="EMBL/GenBank/DDBJ databases">
        <authorList>
            <person name="Gilroy R."/>
        </authorList>
    </citation>
    <scope>NUCLEOTIDE SEQUENCE</scope>
    <source>
        <strain evidence="1">ChiSjej1B19-5720</strain>
    </source>
</reference>
<dbReference type="Proteomes" id="UP000823842">
    <property type="component" value="Unassembled WGS sequence"/>
</dbReference>
<evidence type="ECO:0000313" key="2">
    <source>
        <dbReference type="Proteomes" id="UP000823842"/>
    </source>
</evidence>
<sequence length="321" mass="37245">MGLFGFGNKEKKMEKELQKIKQCDAEDYGYRDTTLRDYWKLSFREEESRTVAAEAAYCAAKMIEDGKFAGCTNYRYLLEFKERAANLGHEKAKEELGPLKKKVMNDSLEQFHLWFNTQGYEVAEDYASLAARCGSEEAETMLKVIDTQRKIVRDIAIDPYNQACKMVYAGIEDKGVFELFAKAAGYGLTEAMYNAVVIYYDIAYKYDYDHRVQSRFFPSSPDCDPFCAMGPGGACALRWIRKAILAGDENAARWWKERPNEQYHSSRSYFHFNIGEYEKNYGLNRVWDMLPRLEAPAPGYQWPENTYTYEKAKARCKALWH</sequence>
<comment type="caution">
    <text evidence="1">The sequence shown here is derived from an EMBL/GenBank/DDBJ whole genome shotgun (WGS) entry which is preliminary data.</text>
</comment>
<protein>
    <submittedName>
        <fullName evidence="1">Uncharacterized protein</fullName>
    </submittedName>
</protein>
<dbReference type="EMBL" id="DWYZ01000074">
    <property type="protein sequence ID" value="HJB27848.1"/>
    <property type="molecule type" value="Genomic_DNA"/>
</dbReference>
<dbReference type="AlphaFoldDB" id="A0A9D2LRL8"/>
<evidence type="ECO:0000313" key="1">
    <source>
        <dbReference type="EMBL" id="HJB27848.1"/>
    </source>
</evidence>
<name>A0A9D2LRL8_9FIRM</name>
<proteinExistence type="predicted"/>
<dbReference type="InterPro" id="IPR011990">
    <property type="entry name" value="TPR-like_helical_dom_sf"/>
</dbReference>